<comment type="catalytic activity">
    <reaction evidence="5">
        <text>glucuronate acceptor + UDP-alpha-D-glucuronate = acceptor beta-D-glucuronoside + UDP + H(+)</text>
        <dbReference type="Rhea" id="RHEA:21032"/>
        <dbReference type="ChEBI" id="CHEBI:15378"/>
        <dbReference type="ChEBI" id="CHEBI:58052"/>
        <dbReference type="ChEBI" id="CHEBI:58223"/>
        <dbReference type="ChEBI" id="CHEBI:132367"/>
        <dbReference type="ChEBI" id="CHEBI:132368"/>
        <dbReference type="EC" id="2.4.1.17"/>
    </reaction>
</comment>
<dbReference type="GO" id="GO:0015020">
    <property type="term" value="F:glucuronosyltransferase activity"/>
    <property type="evidence" value="ECO:0007669"/>
    <property type="project" value="UniProtKB-EC"/>
</dbReference>
<keyword evidence="3 4" id="KW-0808">Transferase</keyword>
<evidence type="ECO:0000256" key="4">
    <source>
        <dbReference type="RuleBase" id="RU003718"/>
    </source>
</evidence>
<reference evidence="7" key="1">
    <citation type="submission" date="2025-08" db="UniProtKB">
        <authorList>
            <consortium name="RefSeq"/>
        </authorList>
    </citation>
    <scope>IDENTIFICATION</scope>
    <source>
        <strain evidence="7">15112-1751.03</strain>
        <tissue evidence="7">Whole Adult</tissue>
    </source>
</reference>
<dbReference type="InterPro" id="IPR035595">
    <property type="entry name" value="UDP_glycos_trans_CS"/>
</dbReference>
<evidence type="ECO:0000256" key="2">
    <source>
        <dbReference type="ARBA" id="ARBA00022676"/>
    </source>
</evidence>
<evidence type="ECO:0000313" key="7">
    <source>
        <dbReference type="RefSeq" id="XP_034114292.1"/>
    </source>
</evidence>
<dbReference type="AlphaFoldDB" id="A0A6P8ZCE1"/>
<dbReference type="FunFam" id="3.40.50.2000:FF:000050">
    <property type="entry name" value="UDP-glucuronosyltransferase"/>
    <property type="match status" value="1"/>
</dbReference>
<keyword evidence="5" id="KW-1133">Transmembrane helix</keyword>
<dbReference type="RefSeq" id="XP_034114292.1">
    <property type="nucleotide sequence ID" value="XM_034258401.2"/>
</dbReference>
<dbReference type="EC" id="2.4.1.17" evidence="5"/>
<comment type="subcellular location">
    <subcellularLocation>
        <location evidence="5">Membrane</location>
        <topology evidence="5">Single-pass membrane protein</topology>
    </subcellularLocation>
</comment>
<dbReference type="Gene3D" id="3.40.50.2000">
    <property type="entry name" value="Glycogen Phosphorylase B"/>
    <property type="match status" value="1"/>
</dbReference>
<dbReference type="CTD" id="53501"/>
<protein>
    <recommendedName>
        <fullName evidence="5">UDP-glucuronosyltransferase</fullName>
        <ecNumber evidence="5">2.4.1.17</ecNumber>
    </recommendedName>
</protein>
<gene>
    <name evidence="7" type="primary">LOC117574537</name>
</gene>
<dbReference type="PANTHER" id="PTHR48043:SF159">
    <property type="entry name" value="EG:EG0003.4 PROTEIN-RELATED"/>
    <property type="match status" value="1"/>
</dbReference>
<dbReference type="Pfam" id="PF00201">
    <property type="entry name" value="UDPGT"/>
    <property type="match status" value="1"/>
</dbReference>
<dbReference type="PROSITE" id="PS00375">
    <property type="entry name" value="UDPGT"/>
    <property type="match status" value="1"/>
</dbReference>
<dbReference type="InterPro" id="IPR050271">
    <property type="entry name" value="UDP-glycosyltransferase"/>
</dbReference>
<dbReference type="CDD" id="cd03784">
    <property type="entry name" value="GT1_Gtf-like"/>
    <property type="match status" value="1"/>
</dbReference>
<comment type="similarity">
    <text evidence="1 4">Belongs to the UDP-glycosyltransferase family.</text>
</comment>
<keyword evidence="2 4" id="KW-0328">Glycosyltransferase</keyword>
<organism evidence="6 7">
    <name type="scientific">Drosophila albomicans</name>
    <name type="common">Fruit fly</name>
    <dbReference type="NCBI Taxonomy" id="7291"/>
    <lineage>
        <taxon>Eukaryota</taxon>
        <taxon>Metazoa</taxon>
        <taxon>Ecdysozoa</taxon>
        <taxon>Arthropoda</taxon>
        <taxon>Hexapoda</taxon>
        <taxon>Insecta</taxon>
        <taxon>Pterygota</taxon>
        <taxon>Neoptera</taxon>
        <taxon>Endopterygota</taxon>
        <taxon>Diptera</taxon>
        <taxon>Brachycera</taxon>
        <taxon>Muscomorpha</taxon>
        <taxon>Ephydroidea</taxon>
        <taxon>Drosophilidae</taxon>
        <taxon>Drosophila</taxon>
    </lineage>
</organism>
<accession>A0A6P8ZCE1</accession>
<dbReference type="GO" id="GO:0016020">
    <property type="term" value="C:membrane"/>
    <property type="evidence" value="ECO:0007669"/>
    <property type="project" value="UniProtKB-SubCell"/>
</dbReference>
<evidence type="ECO:0000256" key="5">
    <source>
        <dbReference type="RuleBase" id="RU362059"/>
    </source>
</evidence>
<keyword evidence="5" id="KW-0812">Transmembrane</keyword>
<keyword evidence="5" id="KW-0472">Membrane</keyword>
<proteinExistence type="inferred from homology"/>
<dbReference type="OrthoDB" id="5835829at2759"/>
<evidence type="ECO:0000313" key="6">
    <source>
        <dbReference type="Proteomes" id="UP000515160"/>
    </source>
</evidence>
<evidence type="ECO:0000256" key="3">
    <source>
        <dbReference type="ARBA" id="ARBA00022679"/>
    </source>
</evidence>
<dbReference type="Proteomes" id="UP000515160">
    <property type="component" value="Chromosome 2R"/>
</dbReference>
<feature type="transmembrane region" description="Helical" evidence="5">
    <location>
        <begin position="483"/>
        <end position="502"/>
    </location>
</feature>
<sequence length="526" mass="60525">MRLQRPPLEVVGLAALLLPVGQIWAARILLVFPYEMQSQCNLLTQYLQALLDRGHDLTLIHAFANCPITKQLHSIHVKDQYETAQELHYDDYWTLTKWGEVHSIRNFLVKVCLNVLVNAEVQNLMRANISYDLFVIEPSNTDALFGLAAHFNATLMGLATCGGDWNLDSLVGHSAASTFEPMLPIGFKRSLTLLDRFYNWMLISEEWLMHKLIFLPGLRAVHDHFFGHLTESFEDIRQNFSLILLNQHFSLFDARPNVPSLIEVGGMHVPKKRPELPPDLAKFVEDSPHGVILMSLGTELRSCDLSMETLSIILNTFETLPQRIIWKFEGNKRPNTSVNIYMDEWLPQQALLAHPNVRLFISHGGMLGTLEAAYYGKPVLGMPLFFDQIRNVERMKEAGVAIMMDTLEMTRNDFESAIKQLLDHPKYWHNAQTLSQRFRDQPMHPLDTAVYWTEYIVRHRGAPYMRVSPSNMKIMDYYSVDSLFLIFARLSFIIGIMIYVILKLLQCREKFVLLYISICRLLTGNV</sequence>
<dbReference type="GeneID" id="117574537"/>
<dbReference type="InterPro" id="IPR002213">
    <property type="entry name" value="UDP_glucos_trans"/>
</dbReference>
<keyword evidence="6" id="KW-1185">Reference proteome</keyword>
<name>A0A6P8ZCE1_DROAB</name>
<dbReference type="SUPFAM" id="SSF53756">
    <property type="entry name" value="UDP-Glycosyltransferase/glycogen phosphorylase"/>
    <property type="match status" value="1"/>
</dbReference>
<evidence type="ECO:0000256" key="1">
    <source>
        <dbReference type="ARBA" id="ARBA00009995"/>
    </source>
</evidence>
<dbReference type="PANTHER" id="PTHR48043">
    <property type="entry name" value="EG:EG0003.4 PROTEIN-RELATED"/>
    <property type="match status" value="1"/>
</dbReference>